<keyword evidence="2 6" id="KW-0812">Transmembrane</keyword>
<evidence type="ECO:0000256" key="6">
    <source>
        <dbReference type="SAM" id="Phobius"/>
    </source>
</evidence>
<feature type="domain" description="G-protein coupled receptors family 2 profile 2" evidence="7">
    <location>
        <begin position="13"/>
        <end position="199"/>
    </location>
</feature>
<dbReference type="GO" id="GO:0007166">
    <property type="term" value="P:cell surface receptor signaling pathway"/>
    <property type="evidence" value="ECO:0007669"/>
    <property type="project" value="InterPro"/>
</dbReference>
<feature type="transmembrane region" description="Helical" evidence="6">
    <location>
        <begin position="86"/>
        <end position="112"/>
    </location>
</feature>
<dbReference type="Pfam" id="PF05462">
    <property type="entry name" value="Dicty_CAR"/>
    <property type="match status" value="1"/>
</dbReference>
<dbReference type="Gene3D" id="1.20.1070.10">
    <property type="entry name" value="Rhodopsin 7-helix transmembrane proteins"/>
    <property type="match status" value="1"/>
</dbReference>
<feature type="region of interest" description="Disordered" evidence="5">
    <location>
        <begin position="437"/>
        <end position="466"/>
    </location>
</feature>
<keyword evidence="4 6" id="KW-0472">Membrane</keyword>
<accession>A0AAN6SWH9</accession>
<feature type="compositionally biased region" description="Low complexity" evidence="5">
    <location>
        <begin position="505"/>
        <end position="521"/>
    </location>
</feature>
<dbReference type="GO" id="GO:0004930">
    <property type="term" value="F:G protein-coupled receptor activity"/>
    <property type="evidence" value="ECO:0007669"/>
    <property type="project" value="TreeGrafter"/>
</dbReference>
<feature type="region of interest" description="Disordered" evidence="5">
    <location>
        <begin position="245"/>
        <end position="272"/>
    </location>
</feature>
<feature type="transmembrane region" description="Helical" evidence="6">
    <location>
        <begin position="168"/>
        <end position="190"/>
    </location>
</feature>
<keyword evidence="9" id="KW-1185">Reference proteome</keyword>
<feature type="region of interest" description="Disordered" evidence="5">
    <location>
        <begin position="301"/>
        <end position="341"/>
    </location>
</feature>
<feature type="transmembrane region" description="Helical" evidence="6">
    <location>
        <begin position="353"/>
        <end position="375"/>
    </location>
</feature>
<feature type="transmembrane region" description="Helical" evidence="6">
    <location>
        <begin position="51"/>
        <end position="74"/>
    </location>
</feature>
<sequence>MSTSDPGLADSKVNIFSIIERTTSVFSVLGCVVVISTFTLSKAFHKPINRLVFYATWGNLMTNVATLMGGAFIGDINHPGCQFQAFLIQMFMPADAFWMLAMAVNVHLTFYMKFDARQLRKMEIPYLLLCYGVPLIVGLVLVFISTPDKGHMYGNAALWCWIAPSWDIFRIAIFYGPVWVVILITFAIYIRAGREIYKKHKQLREFSFSTSHHDPEPLHPVDDLFSSTKTTEVFVTTEVIDKPDTIDLAPLGGGGERSRSQDLPPQKPTKAAYSVTISSNRHHGDNNNADGHLQTTITADPHATAAPGTANLTRSTTNTTNPNKPNTSTTGTGTGTGNGNPLRRRAAYEANNATWSYTKCAILFFTAMLVTWIPSSANRVYSVVHPGEASLALEYMSAFVLPLQGFWNAIIYCVTSWGACKMLWEDVRSWWSCVGTGSRSRGRGGRGVDQPHELTSAGGGGGVAGGGGVGLHLNRSPFQMMGNSRNGSKGRDSKTYETESMTELAGSRRGSSGAVSVAGRATPPPEMMGKMGV</sequence>
<dbReference type="InterPro" id="IPR017981">
    <property type="entry name" value="GPCR_2-like_7TM"/>
</dbReference>
<feature type="compositionally biased region" description="Gly residues" evidence="5">
    <location>
        <begin position="457"/>
        <end position="466"/>
    </location>
</feature>
<evidence type="ECO:0000313" key="9">
    <source>
        <dbReference type="Proteomes" id="UP001303115"/>
    </source>
</evidence>
<dbReference type="GO" id="GO:0005886">
    <property type="term" value="C:plasma membrane"/>
    <property type="evidence" value="ECO:0007669"/>
    <property type="project" value="TreeGrafter"/>
</dbReference>
<protein>
    <recommendedName>
        <fullName evidence="7">G-protein coupled receptors family 2 profile 2 domain-containing protein</fullName>
    </recommendedName>
</protein>
<feature type="compositionally biased region" description="Low complexity" evidence="5">
    <location>
        <begin position="308"/>
        <end position="331"/>
    </location>
</feature>
<feature type="transmembrane region" description="Helical" evidence="6">
    <location>
        <begin position="124"/>
        <end position="144"/>
    </location>
</feature>
<evidence type="ECO:0000256" key="5">
    <source>
        <dbReference type="SAM" id="MobiDB-lite"/>
    </source>
</evidence>
<name>A0AAN6SWH9_9PEZI</name>
<gene>
    <name evidence="8" type="ORF">C8A01DRAFT_31026</name>
</gene>
<keyword evidence="3 6" id="KW-1133">Transmembrane helix</keyword>
<dbReference type="PANTHER" id="PTHR23112">
    <property type="entry name" value="G PROTEIN-COUPLED RECEPTOR 157-RELATED"/>
    <property type="match status" value="1"/>
</dbReference>
<reference evidence="9" key="1">
    <citation type="journal article" date="2023" name="Mol. Phylogenet. Evol.">
        <title>Genome-scale phylogeny and comparative genomics of the fungal order Sordariales.</title>
        <authorList>
            <person name="Hensen N."/>
            <person name="Bonometti L."/>
            <person name="Westerberg I."/>
            <person name="Brannstrom I.O."/>
            <person name="Guillou S."/>
            <person name="Cros-Aarteil S."/>
            <person name="Calhoun S."/>
            <person name="Haridas S."/>
            <person name="Kuo A."/>
            <person name="Mondo S."/>
            <person name="Pangilinan J."/>
            <person name="Riley R."/>
            <person name="LaButti K."/>
            <person name="Andreopoulos B."/>
            <person name="Lipzen A."/>
            <person name="Chen C."/>
            <person name="Yan M."/>
            <person name="Daum C."/>
            <person name="Ng V."/>
            <person name="Clum A."/>
            <person name="Steindorff A."/>
            <person name="Ohm R.A."/>
            <person name="Martin F."/>
            <person name="Silar P."/>
            <person name="Natvig D.O."/>
            <person name="Lalanne C."/>
            <person name="Gautier V."/>
            <person name="Ament-Velasquez S.L."/>
            <person name="Kruys A."/>
            <person name="Hutchinson M.I."/>
            <person name="Powell A.J."/>
            <person name="Barry K."/>
            <person name="Miller A.N."/>
            <person name="Grigoriev I.V."/>
            <person name="Debuchy R."/>
            <person name="Gladieux P."/>
            <person name="Hiltunen Thoren M."/>
            <person name="Johannesson H."/>
        </authorList>
    </citation>
    <scope>NUCLEOTIDE SEQUENCE [LARGE SCALE GENOMIC DNA]</scope>
    <source>
        <strain evidence="9">CBS 284.82</strain>
    </source>
</reference>
<evidence type="ECO:0000259" key="7">
    <source>
        <dbReference type="PROSITE" id="PS50261"/>
    </source>
</evidence>
<evidence type="ECO:0000256" key="2">
    <source>
        <dbReference type="ARBA" id="ARBA00022692"/>
    </source>
</evidence>
<evidence type="ECO:0000313" key="8">
    <source>
        <dbReference type="EMBL" id="KAK4044840.1"/>
    </source>
</evidence>
<dbReference type="Proteomes" id="UP001303115">
    <property type="component" value="Unassembled WGS sequence"/>
</dbReference>
<dbReference type="GO" id="GO:0007189">
    <property type="term" value="P:adenylate cyclase-activating G protein-coupled receptor signaling pathway"/>
    <property type="evidence" value="ECO:0007669"/>
    <property type="project" value="TreeGrafter"/>
</dbReference>
<comment type="subcellular location">
    <subcellularLocation>
        <location evidence="1">Membrane</location>
        <topology evidence="1">Multi-pass membrane protein</topology>
    </subcellularLocation>
</comment>
<feature type="transmembrane region" description="Helical" evidence="6">
    <location>
        <begin position="395"/>
        <end position="414"/>
    </location>
</feature>
<dbReference type="AlphaFoldDB" id="A0AAN6SWH9"/>
<dbReference type="PANTHER" id="PTHR23112:SF22">
    <property type="entry name" value="G-PROTEIN COUPLED RECEPTOR"/>
    <property type="match status" value="1"/>
</dbReference>
<evidence type="ECO:0000256" key="4">
    <source>
        <dbReference type="ARBA" id="ARBA00023136"/>
    </source>
</evidence>
<feature type="region of interest" description="Disordered" evidence="5">
    <location>
        <begin position="479"/>
        <end position="533"/>
    </location>
</feature>
<dbReference type="EMBL" id="MU854316">
    <property type="protein sequence ID" value="KAK4044840.1"/>
    <property type="molecule type" value="Genomic_DNA"/>
</dbReference>
<dbReference type="SUPFAM" id="SSF81321">
    <property type="entry name" value="Family A G protein-coupled receptor-like"/>
    <property type="match status" value="1"/>
</dbReference>
<organism evidence="8 9">
    <name type="scientific">Parachaetomium inaequale</name>
    <dbReference type="NCBI Taxonomy" id="2588326"/>
    <lineage>
        <taxon>Eukaryota</taxon>
        <taxon>Fungi</taxon>
        <taxon>Dikarya</taxon>
        <taxon>Ascomycota</taxon>
        <taxon>Pezizomycotina</taxon>
        <taxon>Sordariomycetes</taxon>
        <taxon>Sordariomycetidae</taxon>
        <taxon>Sordariales</taxon>
        <taxon>Chaetomiaceae</taxon>
        <taxon>Parachaetomium</taxon>
    </lineage>
</organism>
<dbReference type="PROSITE" id="PS50261">
    <property type="entry name" value="G_PROTEIN_RECEP_F2_4"/>
    <property type="match status" value="1"/>
</dbReference>
<evidence type="ECO:0000256" key="3">
    <source>
        <dbReference type="ARBA" id="ARBA00022989"/>
    </source>
</evidence>
<evidence type="ECO:0000256" key="1">
    <source>
        <dbReference type="ARBA" id="ARBA00004141"/>
    </source>
</evidence>
<comment type="caution">
    <text evidence="8">The sequence shown here is derived from an EMBL/GenBank/DDBJ whole genome shotgun (WGS) entry which is preliminary data.</text>
</comment>
<proteinExistence type="predicted"/>
<feature type="transmembrane region" description="Helical" evidence="6">
    <location>
        <begin position="25"/>
        <end position="44"/>
    </location>
</feature>